<name>A0A5K7XFB0_9BACT</name>
<feature type="region of interest" description="Disordered" evidence="1">
    <location>
        <begin position="1"/>
        <end position="22"/>
    </location>
</feature>
<evidence type="ECO:0000313" key="3">
    <source>
        <dbReference type="Proteomes" id="UP000326837"/>
    </source>
</evidence>
<evidence type="ECO:0000313" key="2">
    <source>
        <dbReference type="EMBL" id="BBO35490.1"/>
    </source>
</evidence>
<dbReference type="KEGG" id="lpav:PLANPX_5102"/>
<feature type="region of interest" description="Disordered" evidence="1">
    <location>
        <begin position="153"/>
        <end position="186"/>
    </location>
</feature>
<sequence>MRDRPVCSRGDGSEAGKSSQPELLVERKVSLREVAGGPRPPGGGGGGISAANSHLKRLASRTAWRSGWGGYWARWRAFGPPVTTAAGLQPQGRNGSLIRTSRPSRQDPLNVLFFLVGLLCRPAGSMTASVRDTCPPSRRLPATGLPHCTEIRRHARQEDRYRHRRSQVVRRQGLDRSEATDRCDPPFVVAEDQGWRRVGDDRSPP</sequence>
<gene>
    <name evidence="2" type="ORF">PLANPX_5102</name>
</gene>
<dbReference type="EMBL" id="AP021861">
    <property type="protein sequence ID" value="BBO35490.1"/>
    <property type="molecule type" value="Genomic_DNA"/>
</dbReference>
<dbReference type="Proteomes" id="UP000326837">
    <property type="component" value="Chromosome"/>
</dbReference>
<feature type="compositionally biased region" description="Basic and acidic residues" evidence="1">
    <location>
        <begin position="1"/>
        <end position="14"/>
    </location>
</feature>
<feature type="compositionally biased region" description="Basic and acidic residues" evidence="1">
    <location>
        <begin position="172"/>
        <end position="184"/>
    </location>
</feature>
<feature type="region of interest" description="Disordered" evidence="1">
    <location>
        <begin position="128"/>
        <end position="147"/>
    </location>
</feature>
<keyword evidence="3" id="KW-1185">Reference proteome</keyword>
<reference evidence="3" key="1">
    <citation type="submission" date="2019-10" db="EMBL/GenBank/DDBJ databases">
        <title>Lacipirellula parvula gen. nov., sp. nov., representing a lineage of planctomycetes widespread in freshwater anoxic habitats, and description of the family Lacipirellulaceae.</title>
        <authorList>
            <person name="Dedysh S.N."/>
            <person name="Kulichevskaya I.S."/>
            <person name="Beletsky A.V."/>
            <person name="Rakitin A.L."/>
            <person name="Mardanov A.V."/>
            <person name="Ivanova A.A."/>
            <person name="Saltykova V.X."/>
            <person name="Rijpstra W.I.C."/>
            <person name="Sinninghe Damste J.S."/>
            <person name="Ravin N.V."/>
        </authorList>
    </citation>
    <scope>NUCLEOTIDE SEQUENCE [LARGE SCALE GENOMIC DNA]</scope>
    <source>
        <strain evidence="3">PX69</strain>
    </source>
</reference>
<organism evidence="2 3">
    <name type="scientific">Lacipirellula parvula</name>
    <dbReference type="NCBI Taxonomy" id="2650471"/>
    <lineage>
        <taxon>Bacteria</taxon>
        <taxon>Pseudomonadati</taxon>
        <taxon>Planctomycetota</taxon>
        <taxon>Planctomycetia</taxon>
        <taxon>Pirellulales</taxon>
        <taxon>Lacipirellulaceae</taxon>
        <taxon>Lacipirellula</taxon>
    </lineage>
</organism>
<accession>A0A5K7XFB0</accession>
<proteinExistence type="predicted"/>
<protein>
    <submittedName>
        <fullName evidence="2">Uncharacterized protein</fullName>
    </submittedName>
</protein>
<evidence type="ECO:0000256" key="1">
    <source>
        <dbReference type="SAM" id="MobiDB-lite"/>
    </source>
</evidence>
<dbReference type="AlphaFoldDB" id="A0A5K7XFB0"/>